<proteinExistence type="predicted"/>
<gene>
    <name evidence="2" type="ORF">GCM10011487_23470</name>
</gene>
<protein>
    <recommendedName>
        <fullName evidence="1">HTH luxR-type domain-containing protein</fullName>
    </recommendedName>
</protein>
<sequence>MRIRAAAGLTVDGEAEQGFRLVDPTAFRGYRFMFSDVRLDGADDATDKPARTVPTVIRIAPQVPATVRTLALESAAVLAAMEALSIPAFVCDGAGAVQALTPMAEVLVRTDRGLCLKSHRLCADNVVEAQAIDDAIAAAALAHAQVAPPTHRTIVVRGGRSEGPPLVLEIIPLPRREYEADLAPRVLVVARGARVPNERRAAVVQAAYALTGAETQIAIQLGAGETPQAIAAARGVAVGTVRAQIKTICAKLRVSRQAELVARLNDL</sequence>
<feature type="domain" description="HTH luxR-type" evidence="1">
    <location>
        <begin position="207"/>
        <end position="264"/>
    </location>
</feature>
<dbReference type="Proteomes" id="UP000445000">
    <property type="component" value="Unassembled WGS sequence"/>
</dbReference>
<name>A0A829YAL5_9GAMM</name>
<dbReference type="AlphaFoldDB" id="A0A829YAL5"/>
<dbReference type="GO" id="GO:0006355">
    <property type="term" value="P:regulation of DNA-templated transcription"/>
    <property type="evidence" value="ECO:0007669"/>
    <property type="project" value="InterPro"/>
</dbReference>
<evidence type="ECO:0000313" key="3">
    <source>
        <dbReference type="Proteomes" id="UP000445000"/>
    </source>
</evidence>
<dbReference type="EMBL" id="BLJN01000002">
    <property type="protein sequence ID" value="GFE80347.1"/>
    <property type="molecule type" value="Genomic_DNA"/>
</dbReference>
<dbReference type="InterPro" id="IPR036388">
    <property type="entry name" value="WH-like_DNA-bd_sf"/>
</dbReference>
<dbReference type="InterPro" id="IPR016032">
    <property type="entry name" value="Sig_transdc_resp-reg_C-effctor"/>
</dbReference>
<comment type="caution">
    <text evidence="2">The sequence shown here is derived from an EMBL/GenBank/DDBJ whole genome shotgun (WGS) entry which is preliminary data.</text>
</comment>
<keyword evidence="3" id="KW-1185">Reference proteome</keyword>
<dbReference type="InterPro" id="IPR000792">
    <property type="entry name" value="Tscrpt_reg_LuxR_C"/>
</dbReference>
<evidence type="ECO:0000313" key="2">
    <source>
        <dbReference type="EMBL" id="GFE80347.1"/>
    </source>
</evidence>
<reference evidence="3" key="1">
    <citation type="submission" date="2020-01" db="EMBL/GenBank/DDBJ databases">
        <title>'Steroidobacter agaridevorans' sp. nov., agar-degrading bacteria isolated from rhizosphere soils.</title>
        <authorList>
            <person name="Ikenaga M."/>
            <person name="Kataoka M."/>
            <person name="Murouchi A."/>
            <person name="Katsuragi S."/>
            <person name="Sakai M."/>
        </authorList>
    </citation>
    <scope>NUCLEOTIDE SEQUENCE [LARGE SCALE GENOMIC DNA]</scope>
    <source>
        <strain evidence="3">YU21-B</strain>
    </source>
</reference>
<dbReference type="Gene3D" id="1.10.10.10">
    <property type="entry name" value="Winged helix-like DNA-binding domain superfamily/Winged helix DNA-binding domain"/>
    <property type="match status" value="1"/>
</dbReference>
<dbReference type="GO" id="GO:0003677">
    <property type="term" value="F:DNA binding"/>
    <property type="evidence" value="ECO:0007669"/>
    <property type="project" value="InterPro"/>
</dbReference>
<dbReference type="SMART" id="SM00421">
    <property type="entry name" value="HTH_LUXR"/>
    <property type="match status" value="1"/>
</dbReference>
<dbReference type="SUPFAM" id="SSF46894">
    <property type="entry name" value="C-terminal effector domain of the bipartite response regulators"/>
    <property type="match status" value="1"/>
</dbReference>
<accession>A0A829YAL5</accession>
<evidence type="ECO:0000259" key="1">
    <source>
        <dbReference type="SMART" id="SM00421"/>
    </source>
</evidence>
<organism evidence="2 3">
    <name type="scientific">Steroidobacter agaridevorans</name>
    <dbReference type="NCBI Taxonomy" id="2695856"/>
    <lineage>
        <taxon>Bacteria</taxon>
        <taxon>Pseudomonadati</taxon>
        <taxon>Pseudomonadota</taxon>
        <taxon>Gammaproteobacteria</taxon>
        <taxon>Steroidobacterales</taxon>
        <taxon>Steroidobacteraceae</taxon>
        <taxon>Steroidobacter</taxon>
    </lineage>
</organism>